<keyword evidence="4" id="KW-1185">Reference proteome</keyword>
<dbReference type="SUPFAM" id="SSF56925">
    <property type="entry name" value="OMPA-like"/>
    <property type="match status" value="1"/>
</dbReference>
<name>A0ABQ3ID25_9BACT</name>
<organism evidence="3 4">
    <name type="scientific">Roseivirga thermotolerans</name>
    <dbReference type="NCBI Taxonomy" id="1758176"/>
    <lineage>
        <taxon>Bacteria</taxon>
        <taxon>Pseudomonadati</taxon>
        <taxon>Bacteroidota</taxon>
        <taxon>Cytophagia</taxon>
        <taxon>Cytophagales</taxon>
        <taxon>Roseivirgaceae</taxon>
        <taxon>Roseivirga</taxon>
    </lineage>
</organism>
<dbReference type="Gene3D" id="2.40.160.60">
    <property type="entry name" value="Outer membrane protein transport protein (OMPP1/FadL/TodX)"/>
    <property type="match status" value="1"/>
</dbReference>
<feature type="compositionally biased region" description="Basic and acidic residues" evidence="1">
    <location>
        <begin position="74"/>
        <end position="92"/>
    </location>
</feature>
<comment type="caution">
    <text evidence="3">The sequence shown here is derived from an EMBL/GenBank/DDBJ whole genome shotgun (WGS) entry which is preliminary data.</text>
</comment>
<evidence type="ECO:0000256" key="2">
    <source>
        <dbReference type="SAM" id="Phobius"/>
    </source>
</evidence>
<feature type="region of interest" description="Disordered" evidence="1">
    <location>
        <begin position="74"/>
        <end position="102"/>
    </location>
</feature>
<sequence length="437" mass="47991">MGSFENDLKDMFDGVEFQPSEQVWAGVEKALQQKKKRGIFFMWQTYGVAAAIALFAIAGFIYNQGESPVVNAETPKELSQKEDISAKNEPQKNDLNSGAGTGLAADLKTSLPKAQDTENSDSRAEVAARNRERLVADYSNLTEVESVPKEEQFFLPEVLMATPKAYRASLATTRALWMKDLGVSTRPLSELIAGVEIEPENYARQQILSGHVGSNSLNIESESSHLAAFNIEDANVASLRSDVINSSERAIGAISAGFGLSYDLSEKLALGALVRYSQFKVSSTSNAYSIENGKSLPIYLPLGYDPDNVNFTGNYNLTNTLQGISVLPTLSYKVVQWNGFDVSLLAGVGVDYFFDYKVKGDLNFLSVRKADLSRADFISEWNLSGMAGLGLNYRINEQFGVGADVHYRYFVPVSPQDRQASVFGFGLGINYYLNRKP</sequence>
<gene>
    <name evidence="3" type="ORF">GCM10011340_30340</name>
</gene>
<reference evidence="4" key="1">
    <citation type="journal article" date="2019" name="Int. J. Syst. Evol. Microbiol.">
        <title>The Global Catalogue of Microorganisms (GCM) 10K type strain sequencing project: providing services to taxonomists for standard genome sequencing and annotation.</title>
        <authorList>
            <consortium name="The Broad Institute Genomics Platform"/>
            <consortium name="The Broad Institute Genome Sequencing Center for Infectious Disease"/>
            <person name="Wu L."/>
            <person name="Ma J."/>
        </authorList>
    </citation>
    <scope>NUCLEOTIDE SEQUENCE [LARGE SCALE GENOMIC DNA]</scope>
    <source>
        <strain evidence="4">CGMCC 1.15111</strain>
    </source>
</reference>
<evidence type="ECO:0000256" key="1">
    <source>
        <dbReference type="SAM" id="MobiDB-lite"/>
    </source>
</evidence>
<accession>A0ABQ3ID25</accession>
<keyword evidence="2" id="KW-1133">Transmembrane helix</keyword>
<dbReference type="EMBL" id="BNAG01000004">
    <property type="protein sequence ID" value="GHE72085.1"/>
    <property type="molecule type" value="Genomic_DNA"/>
</dbReference>
<feature type="transmembrane region" description="Helical" evidence="2">
    <location>
        <begin position="39"/>
        <end position="62"/>
    </location>
</feature>
<keyword evidence="2" id="KW-0472">Membrane</keyword>
<protein>
    <recommendedName>
        <fullName evidence="5">Outer membrane protein beta-barrel domain-containing protein</fullName>
    </recommendedName>
</protein>
<proteinExistence type="predicted"/>
<dbReference type="RefSeq" id="WP_189631135.1">
    <property type="nucleotide sequence ID" value="NZ_BNAG01000004.1"/>
</dbReference>
<evidence type="ECO:0008006" key="5">
    <source>
        <dbReference type="Google" id="ProtNLM"/>
    </source>
</evidence>
<dbReference type="InterPro" id="IPR011250">
    <property type="entry name" value="OMP/PagP_B-barrel"/>
</dbReference>
<keyword evidence="2" id="KW-0812">Transmembrane</keyword>
<dbReference type="Proteomes" id="UP000658258">
    <property type="component" value="Unassembled WGS sequence"/>
</dbReference>
<evidence type="ECO:0000313" key="3">
    <source>
        <dbReference type="EMBL" id="GHE72085.1"/>
    </source>
</evidence>
<evidence type="ECO:0000313" key="4">
    <source>
        <dbReference type="Proteomes" id="UP000658258"/>
    </source>
</evidence>